<feature type="transmembrane region" description="Helical" evidence="2">
    <location>
        <begin position="150"/>
        <end position="171"/>
    </location>
</feature>
<proteinExistence type="predicted"/>
<feature type="compositionally biased region" description="Low complexity" evidence="1">
    <location>
        <begin position="180"/>
        <end position="193"/>
    </location>
</feature>
<evidence type="ECO:0000256" key="1">
    <source>
        <dbReference type="SAM" id="MobiDB-lite"/>
    </source>
</evidence>
<feature type="transmembrane region" description="Helical" evidence="2">
    <location>
        <begin position="117"/>
        <end position="138"/>
    </location>
</feature>
<evidence type="ECO:0000256" key="2">
    <source>
        <dbReference type="SAM" id="Phobius"/>
    </source>
</evidence>
<evidence type="ECO:0000313" key="4">
    <source>
        <dbReference type="Proteomes" id="UP001500456"/>
    </source>
</evidence>
<organism evidence="3 4">
    <name type="scientific">Streptomyces plumbiresistens</name>
    <dbReference type="NCBI Taxonomy" id="511811"/>
    <lineage>
        <taxon>Bacteria</taxon>
        <taxon>Bacillati</taxon>
        <taxon>Actinomycetota</taxon>
        <taxon>Actinomycetes</taxon>
        <taxon>Kitasatosporales</taxon>
        <taxon>Streptomycetaceae</taxon>
        <taxon>Streptomyces</taxon>
    </lineage>
</organism>
<dbReference type="EMBL" id="BAAAZX010000009">
    <property type="protein sequence ID" value="GAA3995974.1"/>
    <property type="molecule type" value="Genomic_DNA"/>
</dbReference>
<gene>
    <name evidence="3" type="ORF">GCM10022232_35730</name>
</gene>
<keyword evidence="4" id="KW-1185">Reference proteome</keyword>
<evidence type="ECO:0000313" key="3">
    <source>
        <dbReference type="EMBL" id="GAA3995974.1"/>
    </source>
</evidence>
<keyword evidence="2" id="KW-0472">Membrane</keyword>
<dbReference type="Proteomes" id="UP001500456">
    <property type="component" value="Unassembled WGS sequence"/>
</dbReference>
<dbReference type="RefSeq" id="WP_345564460.1">
    <property type="nucleotide sequence ID" value="NZ_BAAAZX010000009.1"/>
</dbReference>
<keyword evidence="2" id="KW-1133">Transmembrane helix</keyword>
<protein>
    <recommendedName>
        <fullName evidence="5">Integral membrane protein</fullName>
    </recommendedName>
</protein>
<comment type="caution">
    <text evidence="3">The sequence shown here is derived from an EMBL/GenBank/DDBJ whole genome shotgun (WGS) entry which is preliminary data.</text>
</comment>
<feature type="region of interest" description="Disordered" evidence="1">
    <location>
        <begin position="1"/>
        <end position="54"/>
    </location>
</feature>
<name>A0ABP7RDP7_9ACTN</name>
<keyword evidence="2" id="KW-0812">Transmembrane</keyword>
<sequence>MKGVFTRIRDRLARKRARPDTQGSSTDAVEPIGVTEPTAVSESSEIGASDPVANPRPTNASIVFVEALPVDRPAEPTGPQTPAEVLPDRQLTVLDVVMYTLHTVMHSDSALKNFRNLVVSLALLFCGTTGFAAALYLFFHHFAPESAPSFPVLAASVFGLGSLSILVGAVWMRIHGRATAAGRGTAPSSTPTPGTEPVPRTPDAGPAPGSETGGRQP</sequence>
<evidence type="ECO:0008006" key="5">
    <source>
        <dbReference type="Google" id="ProtNLM"/>
    </source>
</evidence>
<feature type="region of interest" description="Disordered" evidence="1">
    <location>
        <begin position="180"/>
        <end position="217"/>
    </location>
</feature>
<accession>A0ABP7RDP7</accession>
<reference evidence="4" key="1">
    <citation type="journal article" date="2019" name="Int. J. Syst. Evol. Microbiol.">
        <title>The Global Catalogue of Microorganisms (GCM) 10K type strain sequencing project: providing services to taxonomists for standard genome sequencing and annotation.</title>
        <authorList>
            <consortium name="The Broad Institute Genomics Platform"/>
            <consortium name="The Broad Institute Genome Sequencing Center for Infectious Disease"/>
            <person name="Wu L."/>
            <person name="Ma J."/>
        </authorList>
    </citation>
    <scope>NUCLEOTIDE SEQUENCE [LARGE SCALE GENOMIC DNA]</scope>
    <source>
        <strain evidence="4">JCM 16924</strain>
    </source>
</reference>